<evidence type="ECO:0000313" key="2">
    <source>
        <dbReference type="Proteomes" id="UP000095283"/>
    </source>
</evidence>
<proteinExistence type="predicted"/>
<dbReference type="AlphaFoldDB" id="A0A1I7XMB2"/>
<feature type="region of interest" description="Disordered" evidence="1">
    <location>
        <begin position="44"/>
        <end position="63"/>
    </location>
</feature>
<reference evidence="3" key="1">
    <citation type="submission" date="2016-11" db="UniProtKB">
        <authorList>
            <consortium name="WormBaseParasite"/>
        </authorList>
    </citation>
    <scope>IDENTIFICATION</scope>
</reference>
<dbReference type="Proteomes" id="UP000095283">
    <property type="component" value="Unplaced"/>
</dbReference>
<evidence type="ECO:0000313" key="3">
    <source>
        <dbReference type="WBParaSite" id="Hba_18663"/>
    </source>
</evidence>
<protein>
    <submittedName>
        <fullName evidence="3">Phage protein</fullName>
    </submittedName>
</protein>
<name>A0A1I7XMB2_HETBA</name>
<accession>A0A1I7XMB2</accession>
<organism evidence="2 3">
    <name type="scientific">Heterorhabditis bacteriophora</name>
    <name type="common">Entomopathogenic nematode worm</name>
    <dbReference type="NCBI Taxonomy" id="37862"/>
    <lineage>
        <taxon>Eukaryota</taxon>
        <taxon>Metazoa</taxon>
        <taxon>Ecdysozoa</taxon>
        <taxon>Nematoda</taxon>
        <taxon>Chromadorea</taxon>
        <taxon>Rhabditida</taxon>
        <taxon>Rhabditina</taxon>
        <taxon>Rhabditomorpha</taxon>
        <taxon>Strongyloidea</taxon>
        <taxon>Heterorhabditidae</taxon>
        <taxon>Heterorhabditis</taxon>
    </lineage>
</organism>
<sequence length="63" mass="7444">MTIGCRFATERTIEMSDVTTLIADNSFLIKGLMMREQANENVWQQMEKGRKENEESYRPSWIK</sequence>
<feature type="compositionally biased region" description="Basic and acidic residues" evidence="1">
    <location>
        <begin position="47"/>
        <end position="57"/>
    </location>
</feature>
<keyword evidence="2" id="KW-1185">Reference proteome</keyword>
<evidence type="ECO:0000256" key="1">
    <source>
        <dbReference type="SAM" id="MobiDB-lite"/>
    </source>
</evidence>
<dbReference type="WBParaSite" id="Hba_18663">
    <property type="protein sequence ID" value="Hba_18663"/>
    <property type="gene ID" value="Hba_18663"/>
</dbReference>